<protein>
    <recommendedName>
        <fullName evidence="2 5">Ribosome biogenesis protein NOP53</fullName>
    </recommendedName>
</protein>
<dbReference type="GO" id="GO:0005654">
    <property type="term" value="C:nucleoplasm"/>
    <property type="evidence" value="ECO:0007669"/>
    <property type="project" value="UniProtKB-SubCell"/>
</dbReference>
<dbReference type="PANTHER" id="PTHR14211">
    <property type="entry name" value="GLIOMA SUPPRESSOR CANDIDATE REGION GENE 2"/>
    <property type="match status" value="1"/>
</dbReference>
<evidence type="ECO:0000256" key="5">
    <source>
        <dbReference type="PIRNR" id="PIRNR017302"/>
    </source>
</evidence>
<sequence length="433" mass="50029">MEAVDKVVASDPAVPSQQKRKGGRKGKKEWRKNVDIADVEENLAELVEEEIAGGKLHERKDEDLFTVDVTGNEKAAKRAKGEPKKLRVEQILEKRSHVPAPLERVVLRESSTPQSVTARVEKLAKRIQTGEVKRETRADRRRKRARAEGQRIAEFDLWDDAGSQKPKQAVEVVVNPKVTSTPAATHKPKTVGRHHVQFDAVQISHPGASYRPTQKDHEALMQERQDMIDKHHRADRAIDAKLSYPEEWDEESDNEEGAHPDAGDDDDEEEGDEAEVGKKDGEQQKKKETQRKTKAQRNREKRLREQSVQAAQERKKKKVLKELGRLPEIRRKVEEEKAAHEKRVEERKQQRTLEATQPKSKLGKHRVPETPAQVQKVEDLTDSLRRLKTEGSLLRDRYQSLLERNIIEPRVRVGKRRKYKRKTYEKPSFRNFQ</sequence>
<comment type="function">
    <text evidence="5">May play a role in ribosome biogenesis.</text>
</comment>
<feature type="region of interest" description="Disordered" evidence="6">
    <location>
        <begin position="131"/>
        <end position="151"/>
    </location>
</feature>
<comment type="similarity">
    <text evidence="1 5">Belongs to the NOP53 family.</text>
</comment>
<dbReference type="Proteomes" id="UP000271241">
    <property type="component" value="Unassembled WGS sequence"/>
</dbReference>
<keyword evidence="8" id="KW-1185">Reference proteome</keyword>
<feature type="compositionally biased region" description="Acidic residues" evidence="6">
    <location>
        <begin position="263"/>
        <end position="274"/>
    </location>
</feature>
<dbReference type="PIRSF" id="PIRSF017302">
    <property type="entry name" value="Gltscr2"/>
    <property type="match status" value="1"/>
</dbReference>
<feature type="compositionally biased region" description="Basic and acidic residues" evidence="6">
    <location>
        <begin position="213"/>
        <end position="229"/>
    </location>
</feature>
<keyword evidence="4 5" id="KW-0539">Nucleus</keyword>
<feature type="compositionally biased region" description="Basic and acidic residues" evidence="6">
    <location>
        <begin position="320"/>
        <end position="351"/>
    </location>
</feature>
<feature type="compositionally biased region" description="Basic residues" evidence="6">
    <location>
        <begin position="18"/>
        <end position="29"/>
    </location>
</feature>
<reference evidence="8" key="1">
    <citation type="journal article" date="2018" name="Nat. Microbiol.">
        <title>Leveraging single-cell genomics to expand the fungal tree of life.</title>
        <authorList>
            <person name="Ahrendt S.R."/>
            <person name="Quandt C.A."/>
            <person name="Ciobanu D."/>
            <person name="Clum A."/>
            <person name="Salamov A."/>
            <person name="Andreopoulos B."/>
            <person name="Cheng J.F."/>
            <person name="Woyke T."/>
            <person name="Pelin A."/>
            <person name="Henrissat B."/>
            <person name="Reynolds N.K."/>
            <person name="Benny G.L."/>
            <person name="Smith M.E."/>
            <person name="James T.Y."/>
            <person name="Grigoriev I.V."/>
        </authorList>
    </citation>
    <scope>NUCLEOTIDE SEQUENCE [LARGE SCALE GENOMIC DNA]</scope>
    <source>
        <strain evidence="8">RSA 1356</strain>
    </source>
</reference>
<gene>
    <name evidence="7" type="ORF">THASP1DRAFT_28014</name>
</gene>
<name>A0A4P9XVB6_9FUNG</name>
<dbReference type="PANTHER" id="PTHR14211:SF7">
    <property type="entry name" value="RIBOSOME BIOGENESIS PROTEIN NOP53"/>
    <property type="match status" value="1"/>
</dbReference>
<organism evidence="7 8">
    <name type="scientific">Thamnocephalis sphaerospora</name>
    <dbReference type="NCBI Taxonomy" id="78915"/>
    <lineage>
        <taxon>Eukaryota</taxon>
        <taxon>Fungi</taxon>
        <taxon>Fungi incertae sedis</taxon>
        <taxon>Zoopagomycota</taxon>
        <taxon>Zoopagomycotina</taxon>
        <taxon>Zoopagomycetes</taxon>
        <taxon>Zoopagales</taxon>
        <taxon>Sigmoideomycetaceae</taxon>
        <taxon>Thamnocephalis</taxon>
    </lineage>
</organism>
<evidence type="ECO:0000313" key="8">
    <source>
        <dbReference type="Proteomes" id="UP000271241"/>
    </source>
</evidence>
<dbReference type="AlphaFoldDB" id="A0A4P9XVB6"/>
<feature type="region of interest" description="Disordered" evidence="6">
    <location>
        <begin position="203"/>
        <end position="377"/>
    </location>
</feature>
<feature type="region of interest" description="Disordered" evidence="6">
    <location>
        <begin position="1"/>
        <end position="29"/>
    </location>
</feature>
<evidence type="ECO:0000256" key="2">
    <source>
        <dbReference type="ARBA" id="ARBA00018339"/>
    </source>
</evidence>
<evidence type="ECO:0000256" key="6">
    <source>
        <dbReference type="SAM" id="MobiDB-lite"/>
    </source>
</evidence>
<feature type="compositionally biased region" description="Basic and acidic residues" evidence="6">
    <location>
        <begin position="275"/>
        <end position="291"/>
    </location>
</feature>
<dbReference type="OrthoDB" id="5072at2759"/>
<feature type="compositionally biased region" description="Basic residues" evidence="6">
    <location>
        <begin position="292"/>
        <end position="301"/>
    </location>
</feature>
<keyword evidence="3 5" id="KW-0690">Ribosome biogenesis</keyword>
<dbReference type="EMBL" id="KZ992464">
    <property type="protein sequence ID" value="RKP10215.1"/>
    <property type="molecule type" value="Genomic_DNA"/>
</dbReference>
<dbReference type="InterPro" id="IPR011687">
    <property type="entry name" value="Nop53/GLTSCR2"/>
</dbReference>
<accession>A0A4P9XVB6</accession>
<evidence type="ECO:0000256" key="3">
    <source>
        <dbReference type="ARBA" id="ARBA00022517"/>
    </source>
</evidence>
<evidence type="ECO:0000256" key="1">
    <source>
        <dbReference type="ARBA" id="ARBA00008838"/>
    </source>
</evidence>
<proteinExistence type="inferred from homology"/>
<evidence type="ECO:0000313" key="7">
    <source>
        <dbReference type="EMBL" id="RKP10215.1"/>
    </source>
</evidence>
<dbReference type="GO" id="GO:0008097">
    <property type="term" value="F:5S rRNA binding"/>
    <property type="evidence" value="ECO:0007669"/>
    <property type="project" value="TreeGrafter"/>
</dbReference>
<dbReference type="GO" id="GO:0000027">
    <property type="term" value="P:ribosomal large subunit assembly"/>
    <property type="evidence" value="ECO:0007669"/>
    <property type="project" value="UniProtKB-UniRule"/>
</dbReference>
<comment type="subcellular location">
    <subcellularLocation>
        <location evidence="5">Nucleus</location>
        <location evidence="5">Nucleolus</location>
    </subcellularLocation>
    <subcellularLocation>
        <location evidence="5">Nucleus</location>
        <location evidence="5">Nucleoplasm</location>
    </subcellularLocation>
</comment>
<dbReference type="STRING" id="78915.A0A4P9XVB6"/>
<dbReference type="GO" id="GO:0006364">
    <property type="term" value="P:rRNA processing"/>
    <property type="evidence" value="ECO:0007669"/>
    <property type="project" value="TreeGrafter"/>
</dbReference>
<evidence type="ECO:0000256" key="4">
    <source>
        <dbReference type="ARBA" id="ARBA00023242"/>
    </source>
</evidence>
<feature type="compositionally biased region" description="Acidic residues" evidence="6">
    <location>
        <begin position="246"/>
        <end position="255"/>
    </location>
</feature>
<dbReference type="Pfam" id="PF07767">
    <property type="entry name" value="Nop53"/>
    <property type="match status" value="1"/>
</dbReference>
<dbReference type="GO" id="GO:0005730">
    <property type="term" value="C:nucleolus"/>
    <property type="evidence" value="ECO:0007669"/>
    <property type="project" value="UniProtKB-SubCell"/>
</dbReference>